<dbReference type="Proteomes" id="UP000192596">
    <property type="component" value="Unassembled WGS sequence"/>
</dbReference>
<sequence>MEGLRYRTHQSGKALPRVGWIGSGVASSLPFPAAGRHCDDSTSTTSNIVISSYVPTIRALIHARGRAMDVSSYTGYEHKILLGTMEITPGEPPLHGVRAEADAVKSVFGIECRVSHQKQTNAEAVLRLFPSNDMFHFAGHGMSDPVDPAESCIIFEKSDGASTPMIQDRLEVDRLFEANLQPAFLAFLSACSTAQNQQDVLADESIHLASGFLVAGFRHVIGCLWPSSDEVCVDVAREFYRALNITDGKGVKDEALARAL</sequence>
<dbReference type="InterPro" id="IPR024983">
    <property type="entry name" value="CHAT_dom"/>
</dbReference>
<accession>A0A1V8S936</accession>
<dbReference type="AlphaFoldDB" id="A0A1V8S936"/>
<evidence type="ECO:0000259" key="1">
    <source>
        <dbReference type="Pfam" id="PF12770"/>
    </source>
</evidence>
<dbReference type="InParanoid" id="A0A1V8S936"/>
<evidence type="ECO:0000313" key="3">
    <source>
        <dbReference type="Proteomes" id="UP000192596"/>
    </source>
</evidence>
<dbReference type="OrthoDB" id="9991317at2759"/>
<gene>
    <name evidence="2" type="ORF">B0A48_18737</name>
</gene>
<dbReference type="STRING" id="1507870.A0A1V8S936"/>
<proteinExistence type="predicted"/>
<comment type="caution">
    <text evidence="2">The sequence shown here is derived from an EMBL/GenBank/DDBJ whole genome shotgun (WGS) entry which is preliminary data.</text>
</comment>
<feature type="domain" description="CHAT" evidence="1">
    <location>
        <begin position="53"/>
        <end position="259"/>
    </location>
</feature>
<protein>
    <recommendedName>
        <fullName evidence="1">CHAT domain-containing protein</fullName>
    </recommendedName>
</protein>
<name>A0A1V8S936_9PEZI</name>
<dbReference type="EMBL" id="NAJO01000105">
    <property type="protein sequence ID" value="OQN95351.1"/>
    <property type="molecule type" value="Genomic_DNA"/>
</dbReference>
<evidence type="ECO:0000313" key="2">
    <source>
        <dbReference type="EMBL" id="OQN95351.1"/>
    </source>
</evidence>
<reference evidence="3" key="1">
    <citation type="submission" date="2017-03" db="EMBL/GenBank/DDBJ databases">
        <title>Genomes of endolithic fungi from Antarctica.</title>
        <authorList>
            <person name="Coleine C."/>
            <person name="Masonjones S."/>
            <person name="Stajich J.E."/>
        </authorList>
    </citation>
    <scope>NUCLEOTIDE SEQUENCE [LARGE SCALE GENOMIC DNA]</scope>
    <source>
        <strain evidence="3">CCFEE 5527</strain>
    </source>
</reference>
<keyword evidence="3" id="KW-1185">Reference proteome</keyword>
<dbReference type="Pfam" id="PF12770">
    <property type="entry name" value="CHAT"/>
    <property type="match status" value="1"/>
</dbReference>
<organism evidence="2 3">
    <name type="scientific">Cryoendolithus antarcticus</name>
    <dbReference type="NCBI Taxonomy" id="1507870"/>
    <lineage>
        <taxon>Eukaryota</taxon>
        <taxon>Fungi</taxon>
        <taxon>Dikarya</taxon>
        <taxon>Ascomycota</taxon>
        <taxon>Pezizomycotina</taxon>
        <taxon>Dothideomycetes</taxon>
        <taxon>Dothideomycetidae</taxon>
        <taxon>Cladosporiales</taxon>
        <taxon>Cladosporiaceae</taxon>
        <taxon>Cryoendolithus</taxon>
    </lineage>
</organism>